<dbReference type="SUPFAM" id="SSF56300">
    <property type="entry name" value="Metallo-dependent phosphatases"/>
    <property type="match status" value="1"/>
</dbReference>
<dbReference type="NCBIfam" id="TIGR03767">
    <property type="entry name" value="P_acnes_RR"/>
    <property type="match status" value="1"/>
</dbReference>
<evidence type="ECO:0000259" key="1">
    <source>
        <dbReference type="Pfam" id="PF00149"/>
    </source>
</evidence>
<keyword evidence="3" id="KW-1185">Reference proteome</keyword>
<dbReference type="PANTHER" id="PTHR43143">
    <property type="entry name" value="METALLOPHOSPHOESTERASE, CALCINEURIN SUPERFAMILY"/>
    <property type="match status" value="1"/>
</dbReference>
<dbReference type="EMBL" id="JAVDWH010000001">
    <property type="protein sequence ID" value="MDR7087405.1"/>
    <property type="molecule type" value="Genomic_DNA"/>
</dbReference>
<evidence type="ECO:0000313" key="3">
    <source>
        <dbReference type="Proteomes" id="UP001257739"/>
    </source>
</evidence>
<dbReference type="RefSeq" id="WP_309970963.1">
    <property type="nucleotide sequence ID" value="NZ_JAVDWH010000001.1"/>
</dbReference>
<accession>A0ABU1UQE7</accession>
<name>A0ABU1UQE7_9ACTN</name>
<evidence type="ECO:0000313" key="2">
    <source>
        <dbReference type="EMBL" id="MDR7087405.1"/>
    </source>
</evidence>
<comment type="caution">
    <text evidence="2">The sequence shown here is derived from an EMBL/GenBank/DDBJ whole genome shotgun (WGS) entry which is preliminary data.</text>
</comment>
<reference evidence="2 3" key="1">
    <citation type="submission" date="2023-07" db="EMBL/GenBank/DDBJ databases">
        <title>Sorghum-associated microbial communities from plants grown in Nebraska, USA.</title>
        <authorList>
            <person name="Schachtman D."/>
        </authorList>
    </citation>
    <scope>NUCLEOTIDE SEQUENCE [LARGE SCALE GENOMIC DNA]</scope>
    <source>
        <strain evidence="2 3">BE248</strain>
    </source>
</reference>
<protein>
    <submittedName>
        <fullName evidence="2">Metallophosphoesterase (TIGR03767 family)</fullName>
    </submittedName>
</protein>
<organism evidence="2 3">
    <name type="scientific">Aeromicrobium panaciterrae</name>
    <dbReference type="NCBI Taxonomy" id="363861"/>
    <lineage>
        <taxon>Bacteria</taxon>
        <taxon>Bacillati</taxon>
        <taxon>Actinomycetota</taxon>
        <taxon>Actinomycetes</taxon>
        <taxon>Propionibacteriales</taxon>
        <taxon>Nocardioidaceae</taxon>
        <taxon>Aeromicrobium</taxon>
    </lineage>
</organism>
<dbReference type="Gene3D" id="3.60.21.10">
    <property type="match status" value="1"/>
</dbReference>
<dbReference type="InterPro" id="IPR051918">
    <property type="entry name" value="STPP_CPPED1"/>
</dbReference>
<gene>
    <name evidence="2" type="ORF">J2X11_002244</name>
</gene>
<feature type="domain" description="Calcineurin-like phosphoesterase" evidence="1">
    <location>
        <begin position="238"/>
        <end position="452"/>
    </location>
</feature>
<dbReference type="InterPro" id="IPR029052">
    <property type="entry name" value="Metallo-depent_PP-like"/>
</dbReference>
<dbReference type="InterPro" id="IPR022506">
    <property type="entry name" value="Metallophosphoesterase_PPA1498"/>
</dbReference>
<proteinExistence type="predicted"/>
<sequence>MALTDLALSPAAWAVEGQTAPPVTTLAGTLKRGTPGPGGYTPVVEASHEPHIARTDLGTPASSTPISGRQSVTAFAHLTDVHLVDAQSPMRVEYVDRLEDKYTGSEPTLGLLQSSYRPQEMLTLQTADAMVRAVNKAKYGPVRGGLLEFAIQTGDNADNCQLNEFRWNIDILDGKSVTPDSGDLTKYQGVSDNVDYDVHYWHPDPAPANKPNDIFKTRYGFPQVTGLLNAARAPFQAEGIKMPWYSVFGNHDGLVQGNFPPALQLGVVATGPLKATALPPGLSQSDVISSLTAADPSILVAAAGLASARLVKYDPKRKVLTRKQVIAEHFLTPESPGPVGHGFTEENKTKGTAYYTFDKGPLFRGIVLDSVNPNGYAEGSLGTKQMAWLKTTLASSKNKYVMIFSHHTSGTMTNPLIATGVDLEQRVLGPAVVELLLANPNVIAWVNGHTHRNQIWAHTAATGGTGFWEINTASHIDFPQQSRLIELLDNQDGSLSIFTTMLDHAGTVGPTGPLTSTVALAGLARELAANDPQGRNSNASGTTADRNVELLVKKPALVV</sequence>
<dbReference type="PANTHER" id="PTHR43143:SF1">
    <property type="entry name" value="SERINE_THREONINE-PROTEIN PHOSPHATASE CPPED1"/>
    <property type="match status" value="1"/>
</dbReference>
<dbReference type="Pfam" id="PF00149">
    <property type="entry name" value="Metallophos"/>
    <property type="match status" value="1"/>
</dbReference>
<dbReference type="Proteomes" id="UP001257739">
    <property type="component" value="Unassembled WGS sequence"/>
</dbReference>
<dbReference type="InterPro" id="IPR004843">
    <property type="entry name" value="Calcineurin-like_PHP"/>
</dbReference>